<protein>
    <submittedName>
        <fullName evidence="6">Isoleucine-tRNA ligase</fullName>
    </submittedName>
</protein>
<dbReference type="Gene3D" id="3.40.50.10810">
    <property type="entry name" value="Tandem AAA-ATPase domain"/>
    <property type="match status" value="1"/>
</dbReference>
<feature type="region of interest" description="Disordered" evidence="3">
    <location>
        <begin position="1122"/>
        <end position="1176"/>
    </location>
</feature>
<evidence type="ECO:0000256" key="1">
    <source>
        <dbReference type="ARBA" id="ARBA00022741"/>
    </source>
</evidence>
<dbReference type="Pfam" id="PF00176">
    <property type="entry name" value="SNF2-rel_dom"/>
    <property type="match status" value="1"/>
</dbReference>
<dbReference type="RefSeq" id="XP_043186937.1">
    <property type="nucleotide sequence ID" value="XM_043321114.1"/>
</dbReference>
<feature type="region of interest" description="Disordered" evidence="3">
    <location>
        <begin position="110"/>
        <end position="134"/>
    </location>
</feature>
<dbReference type="InterPro" id="IPR038718">
    <property type="entry name" value="SNF2-like_sf"/>
</dbReference>
<feature type="compositionally biased region" description="Polar residues" evidence="3">
    <location>
        <begin position="1146"/>
        <end position="1162"/>
    </location>
</feature>
<keyword evidence="2" id="KW-0067">ATP-binding</keyword>
<organism evidence="6 7">
    <name type="scientific">Rhizoctonia solani</name>
    <dbReference type="NCBI Taxonomy" id="456999"/>
    <lineage>
        <taxon>Eukaryota</taxon>
        <taxon>Fungi</taxon>
        <taxon>Dikarya</taxon>
        <taxon>Basidiomycota</taxon>
        <taxon>Agaricomycotina</taxon>
        <taxon>Agaricomycetes</taxon>
        <taxon>Cantharellales</taxon>
        <taxon>Ceratobasidiaceae</taxon>
        <taxon>Rhizoctonia</taxon>
    </lineage>
</organism>
<accession>A0A8H8P8T2</accession>
<feature type="region of interest" description="Disordered" evidence="3">
    <location>
        <begin position="1277"/>
        <end position="1307"/>
    </location>
</feature>
<evidence type="ECO:0000313" key="6">
    <source>
        <dbReference type="EMBL" id="QRW26700.1"/>
    </source>
</evidence>
<dbReference type="InterPro" id="IPR014001">
    <property type="entry name" value="Helicase_ATP-bd"/>
</dbReference>
<feature type="compositionally biased region" description="Basic and acidic residues" evidence="3">
    <location>
        <begin position="1132"/>
        <end position="1145"/>
    </location>
</feature>
<keyword evidence="4" id="KW-0732">Signal</keyword>
<dbReference type="EMBL" id="CP059673">
    <property type="protein sequence ID" value="QRW26700.1"/>
    <property type="molecule type" value="Genomic_DNA"/>
</dbReference>
<feature type="chain" id="PRO_5034662358" evidence="4">
    <location>
        <begin position="17"/>
        <end position="1543"/>
    </location>
</feature>
<proteinExistence type="predicted"/>
<feature type="region of interest" description="Disordered" evidence="3">
    <location>
        <begin position="923"/>
        <end position="944"/>
    </location>
</feature>
<gene>
    <name evidence="6" type="ORF">RhiXN_01295</name>
</gene>
<evidence type="ECO:0000259" key="5">
    <source>
        <dbReference type="PROSITE" id="PS51192"/>
    </source>
</evidence>
<feature type="domain" description="Helicase ATP-binding" evidence="5">
    <location>
        <begin position="558"/>
        <end position="747"/>
    </location>
</feature>
<dbReference type="Pfam" id="PF00271">
    <property type="entry name" value="Helicase_C"/>
    <property type="match status" value="1"/>
</dbReference>
<feature type="region of interest" description="Disordered" evidence="3">
    <location>
        <begin position="1202"/>
        <end position="1244"/>
    </location>
</feature>
<evidence type="ECO:0000313" key="7">
    <source>
        <dbReference type="Proteomes" id="UP000650533"/>
    </source>
</evidence>
<dbReference type="SUPFAM" id="SSF52540">
    <property type="entry name" value="P-loop containing nucleoside triphosphate hydrolases"/>
    <property type="match status" value="2"/>
</dbReference>
<dbReference type="GO" id="GO:0016874">
    <property type="term" value="F:ligase activity"/>
    <property type="evidence" value="ECO:0007669"/>
    <property type="project" value="UniProtKB-KW"/>
</dbReference>
<feature type="signal peptide" evidence="4">
    <location>
        <begin position="1"/>
        <end position="16"/>
    </location>
</feature>
<reference evidence="6" key="1">
    <citation type="submission" date="2020-05" db="EMBL/GenBank/DDBJ databases">
        <title>Evolutionary and genomic comparisons of hybrid uninucleate and nonhybrid Rhizoctonia fungi.</title>
        <authorList>
            <person name="Li C."/>
            <person name="Chen X."/>
        </authorList>
    </citation>
    <scope>NUCLEOTIDE SEQUENCE</scope>
    <source>
        <strain evidence="6">AG-1 IA</strain>
    </source>
</reference>
<dbReference type="PANTHER" id="PTHR45786:SF74">
    <property type="entry name" value="ATP-DEPENDENT DNA HELICASE"/>
    <property type="match status" value="1"/>
</dbReference>
<dbReference type="PANTHER" id="PTHR45786">
    <property type="entry name" value="DNA BINDING PROTEIN-LIKE"/>
    <property type="match status" value="1"/>
</dbReference>
<sequence length="1543" mass="173240">MPAPTIWIAPLVFVLAFPENIPNSTDNVFNFFPFNNPAFCKRCGIRDTTVGLSIPPEGPIGDQLKPNITAQWPDCVVGATWFLRWLFDDMKIYANEWVASRQNQLLEKRLKKGKGKAKKTDKDESNPELDTHGIPIDKQQTEWKKNALISDFDNWHWLISRAFGGIGGLYEQLRALMKEFHCNAETAHKFEREQKKRSCQRSGKPFLESDVHTKTAFDTYWSHASRNIGLAIFGPTIISLGVPDKQRLRVVKAWCFRLFQNDVRVLGRTVSKSREIETELHAAYINAQTNFTAKAFRTMNWLLQKVLQVQRVCGVDIEEEEGSLSWKTKIDTLMRERGRVIQNGEVTRVKASVGVVVPEELMDQLMEEYSELLRARQILVPANEPTKAQPLGEDDKPDLWSAGYGVDAGVEHWGKKTLNELFDLIGVTGTNIFGRNQNLDLSGMWHQWVAVIEMVKRLFTNKIGKKGNPTLLADQVGLGKTVITVLYIQVIWHLQALQKELDWHKKWPKVLGKSLKNPQVVVIDLAFVSHNNKNNAYFNGALGALLPQTQQSTLIRHVSRLLSGRGDGVHGTLRRLTPLCCLLPGRRTWYAVGDSYYFMGEESIPDEPIILVVPRTLVSQWSATLSQWLEYGSYNCLEFVGGELDRKAFFASKAYKQAVSPRRSHLIIIAHNSPATGDPTNLSDSIFDRNWLLGVVKEGHAWRNVGASSDAIVTLMSRCRQRLALTATPVFTHPQNLLQISRILRVESFLGKAGRRLTQSINSEVALELRSWKVDPEHNELRAFLCSMRKGEVGTQDKPEALQSHVKDFILTQKGAIQSFRAFWTSCGVMKRLLKELDGILIRRDERLKSFDGKLLLDLSPKHTVISWLKLGDKMRKLLAKQTSTDERISEGRADLHGFFTCVKQLLVHPGLETYLDEMARRQEEKRAEKEGRDTGSVHSADSERVESDIDKFVQLLFPTLDTYIANPSKKLDRMLEIVAHHIGDENKNNLPLAWSPDGKQVPSHASVSPDEAALPRRKIVIYCHLSASWAVATRVLNLKGYRTIAINGRMLVKKREEAVAQFQSKDGPDIMLLSDVGTQGLNLQRGSVCIFVGSAQLKRQANLAAGGIQHGHKASYQHFLNKKMSQPTTPERNRAQARGEDREQQAQTSPNARRTPSSSLPAAQFGVMPVDPPARNQAFSNRQLAQHRQFTLVAASNAETIQSNPLNPPPGPSCAALAQRARRARERAEREAAAQAMQAQQPPNIALIPEELLPAPLDLPQIPENQQVPVNIEDNQENINQEPPGNNIEQGDVHAHPQPNEQPLPPAQLNEAAQERTAAKEKRDRVVSRLSCTGQHDLGPMNGNTITFGSCCLSGQIVLPPPRCPPRELWELYTGRHHLSQNFQKNIRALNAALAFTSFGATSIGEVPAGQGPYIFKIGGEVHHLSGVLDRAPEGQQPQYAQLYLYDPHDAANFRTRNQHNAGIDPGLMRLLTGVIHESHGYAALYKQAWQRMQEQPVQTVSIVLRQQRNTDPRRYNLPTSDEIALILADNALNQQRDIVLL</sequence>
<evidence type="ECO:0000256" key="4">
    <source>
        <dbReference type="SAM" id="SignalP"/>
    </source>
</evidence>
<name>A0A8H8P8T2_9AGAM</name>
<dbReference type="GO" id="GO:0005524">
    <property type="term" value="F:ATP binding"/>
    <property type="evidence" value="ECO:0007669"/>
    <property type="project" value="InterPro"/>
</dbReference>
<dbReference type="InterPro" id="IPR000330">
    <property type="entry name" value="SNF2_N"/>
</dbReference>
<dbReference type="InterPro" id="IPR001650">
    <property type="entry name" value="Helicase_C-like"/>
</dbReference>
<feature type="compositionally biased region" description="Low complexity" evidence="3">
    <location>
        <begin position="1234"/>
        <end position="1244"/>
    </location>
</feature>
<dbReference type="InterPro" id="IPR027417">
    <property type="entry name" value="P-loop_NTPase"/>
</dbReference>
<dbReference type="PROSITE" id="PS51192">
    <property type="entry name" value="HELICASE_ATP_BIND_1"/>
    <property type="match status" value="1"/>
</dbReference>
<dbReference type="KEGG" id="rsx:RhiXN_01295"/>
<feature type="compositionally biased region" description="Basic and acidic residues" evidence="3">
    <location>
        <begin position="118"/>
        <end position="131"/>
    </location>
</feature>
<evidence type="ECO:0000256" key="2">
    <source>
        <dbReference type="ARBA" id="ARBA00022840"/>
    </source>
</evidence>
<dbReference type="GeneID" id="67023577"/>
<dbReference type="Gene3D" id="3.40.50.300">
    <property type="entry name" value="P-loop containing nucleotide triphosphate hydrolases"/>
    <property type="match status" value="1"/>
</dbReference>
<keyword evidence="6" id="KW-0436">Ligase</keyword>
<keyword evidence="1" id="KW-0547">Nucleotide-binding</keyword>
<evidence type="ECO:0000256" key="3">
    <source>
        <dbReference type="SAM" id="MobiDB-lite"/>
    </source>
</evidence>
<dbReference type="Proteomes" id="UP000650533">
    <property type="component" value="Chromosome 16"/>
</dbReference>